<reference evidence="1 2" key="1">
    <citation type="submission" date="2020-09" db="EMBL/GenBank/DDBJ databases">
        <title>De no assembly of potato wild relative species, Solanum commersonii.</title>
        <authorList>
            <person name="Cho K."/>
        </authorList>
    </citation>
    <scope>NUCLEOTIDE SEQUENCE [LARGE SCALE GENOMIC DNA]</scope>
    <source>
        <strain evidence="1">LZ3.2</strain>
        <tissue evidence="1">Leaf</tissue>
    </source>
</reference>
<dbReference type="AlphaFoldDB" id="A0A9J5WH66"/>
<sequence>MQEHGIPQFFVKIWRKSCWECYSQMGPTIRDSNLVGIPMQASDTSDTRYAAQVALQGPSMVQNPAIFPTN</sequence>
<comment type="caution">
    <text evidence="1">The sequence shown here is derived from an EMBL/GenBank/DDBJ whole genome shotgun (WGS) entry which is preliminary data.</text>
</comment>
<dbReference type="EMBL" id="JACXVP010000011">
    <property type="protein sequence ID" value="KAG5574572.1"/>
    <property type="molecule type" value="Genomic_DNA"/>
</dbReference>
<dbReference type="Proteomes" id="UP000824120">
    <property type="component" value="Chromosome 11"/>
</dbReference>
<accession>A0A9J5WH66</accession>
<organism evidence="1 2">
    <name type="scientific">Solanum commersonii</name>
    <name type="common">Commerson's wild potato</name>
    <name type="synonym">Commerson's nightshade</name>
    <dbReference type="NCBI Taxonomy" id="4109"/>
    <lineage>
        <taxon>Eukaryota</taxon>
        <taxon>Viridiplantae</taxon>
        <taxon>Streptophyta</taxon>
        <taxon>Embryophyta</taxon>
        <taxon>Tracheophyta</taxon>
        <taxon>Spermatophyta</taxon>
        <taxon>Magnoliopsida</taxon>
        <taxon>eudicotyledons</taxon>
        <taxon>Gunneridae</taxon>
        <taxon>Pentapetalae</taxon>
        <taxon>asterids</taxon>
        <taxon>lamiids</taxon>
        <taxon>Solanales</taxon>
        <taxon>Solanaceae</taxon>
        <taxon>Solanoideae</taxon>
        <taxon>Solaneae</taxon>
        <taxon>Solanum</taxon>
    </lineage>
</organism>
<evidence type="ECO:0000313" key="1">
    <source>
        <dbReference type="EMBL" id="KAG5574572.1"/>
    </source>
</evidence>
<gene>
    <name evidence="1" type="ORF">H5410_054706</name>
</gene>
<protein>
    <submittedName>
        <fullName evidence="1">Uncharacterized protein</fullName>
    </submittedName>
</protein>
<name>A0A9J5WH66_SOLCO</name>
<keyword evidence="2" id="KW-1185">Reference proteome</keyword>
<proteinExistence type="predicted"/>
<evidence type="ECO:0000313" key="2">
    <source>
        <dbReference type="Proteomes" id="UP000824120"/>
    </source>
</evidence>